<evidence type="ECO:0000256" key="9">
    <source>
        <dbReference type="ARBA" id="ARBA00023182"/>
    </source>
</evidence>
<dbReference type="GO" id="GO:0002504">
    <property type="term" value="P:antigen processing and presentation of peptide or polysaccharide antigen via MHC class II"/>
    <property type="evidence" value="ECO:0007669"/>
    <property type="project" value="UniProtKB-KW"/>
</dbReference>
<evidence type="ECO:0000256" key="1">
    <source>
        <dbReference type="ARBA" id="ARBA00004479"/>
    </source>
</evidence>
<comment type="subcellular location">
    <subcellularLocation>
        <location evidence="1">Membrane</location>
        <topology evidence="1">Single-pass type I membrane protein</topology>
    </subcellularLocation>
</comment>
<dbReference type="InterPro" id="IPR014745">
    <property type="entry name" value="MHC_II_a/b_N"/>
</dbReference>
<sequence>MNSCSHYLSVTYKAPVSTSGDGDDDGVRNKANMVSAWSTVVLSATVLSGLYVSVRNSTRFTLQAKGECRFSNGTQRVRLLARFIYNREEYVRFDSDVGEFLALTELGRPDAEGWNRQEVTLDKYRAAVDTYCVHNYRAFERFAVPRRGERSKSWPHIAQCPLICRIHSP</sequence>
<reference evidence="12" key="2">
    <citation type="submission" date="2025-08" db="UniProtKB">
        <authorList>
            <consortium name="Ensembl"/>
        </authorList>
    </citation>
    <scope>IDENTIFICATION</scope>
    <source>
        <strain evidence="12">Thorbecke</strain>
    </source>
</reference>
<keyword evidence="2 10" id="KW-0812">Transmembrane</keyword>
<dbReference type="InParanoid" id="A0A5F9DLF0"/>
<protein>
    <recommendedName>
        <fullName evidence="11">MHC class II beta chain N-terminal domain-containing protein</fullName>
    </recommendedName>
</protein>
<keyword evidence="4 10" id="KW-1133">Transmembrane helix</keyword>
<evidence type="ECO:0000256" key="2">
    <source>
        <dbReference type="ARBA" id="ARBA00022692"/>
    </source>
</evidence>
<evidence type="ECO:0000256" key="6">
    <source>
        <dbReference type="ARBA" id="ARBA00023136"/>
    </source>
</evidence>
<reference evidence="12" key="3">
    <citation type="submission" date="2025-09" db="UniProtKB">
        <authorList>
            <consortium name="Ensembl"/>
        </authorList>
    </citation>
    <scope>IDENTIFICATION</scope>
    <source>
        <strain evidence="12">Thorbecke</strain>
    </source>
</reference>
<dbReference type="EMBL" id="AAGW02017726">
    <property type="status" value="NOT_ANNOTATED_CDS"/>
    <property type="molecule type" value="Genomic_DNA"/>
</dbReference>
<dbReference type="SMART" id="SM00921">
    <property type="entry name" value="MHC_II_beta"/>
    <property type="match status" value="1"/>
</dbReference>
<keyword evidence="13" id="KW-1185">Reference proteome</keyword>
<reference evidence="12 13" key="1">
    <citation type="journal article" date="2011" name="Nature">
        <title>A high-resolution map of human evolutionary constraint using 29 mammals.</title>
        <authorList>
            <person name="Lindblad-Toh K."/>
            <person name="Garber M."/>
            <person name="Zuk O."/>
            <person name="Lin M.F."/>
            <person name="Parker B.J."/>
            <person name="Washietl S."/>
            <person name="Kheradpour P."/>
            <person name="Ernst J."/>
            <person name="Jordan G."/>
            <person name="Mauceli E."/>
            <person name="Ward L.D."/>
            <person name="Lowe C.B."/>
            <person name="Holloway A.K."/>
            <person name="Clamp M."/>
            <person name="Gnerre S."/>
            <person name="Alfoldi J."/>
            <person name="Beal K."/>
            <person name="Chang J."/>
            <person name="Clawson H."/>
            <person name="Cuff J."/>
            <person name="Di Palma F."/>
            <person name="Fitzgerald S."/>
            <person name="Flicek P."/>
            <person name="Guttman M."/>
            <person name="Hubisz M.J."/>
            <person name="Jaffe D.B."/>
            <person name="Jungreis I."/>
            <person name="Kent W.J."/>
            <person name="Kostka D."/>
            <person name="Lara M."/>
            <person name="Martins A.L."/>
            <person name="Massingham T."/>
            <person name="Moltke I."/>
            <person name="Raney B.J."/>
            <person name="Rasmussen M.D."/>
            <person name="Robinson J."/>
            <person name="Stark A."/>
            <person name="Vilella A.J."/>
            <person name="Wen J."/>
            <person name="Xie X."/>
            <person name="Zody M.C."/>
            <person name="Baldwin J."/>
            <person name="Bloom T."/>
            <person name="Chin C.W."/>
            <person name="Heiman D."/>
            <person name="Nicol R."/>
            <person name="Nusbaum C."/>
            <person name="Young S."/>
            <person name="Wilkinson J."/>
            <person name="Worley K.C."/>
            <person name="Kovar C.L."/>
            <person name="Muzny D.M."/>
            <person name="Gibbs R.A."/>
            <person name="Cree A."/>
            <person name="Dihn H.H."/>
            <person name="Fowler G."/>
            <person name="Jhangiani S."/>
            <person name="Joshi V."/>
            <person name="Lee S."/>
            <person name="Lewis L.R."/>
            <person name="Nazareth L.V."/>
            <person name="Okwuonu G."/>
            <person name="Santibanez J."/>
            <person name="Warren W.C."/>
            <person name="Mardis E.R."/>
            <person name="Weinstock G.M."/>
            <person name="Wilson R.K."/>
            <person name="Delehaunty K."/>
            <person name="Dooling D."/>
            <person name="Fronik C."/>
            <person name="Fulton L."/>
            <person name="Fulton B."/>
            <person name="Graves T."/>
            <person name="Minx P."/>
            <person name="Sodergren E."/>
            <person name="Birney E."/>
            <person name="Margulies E.H."/>
            <person name="Herrero J."/>
            <person name="Green E.D."/>
            <person name="Haussler D."/>
            <person name="Siepel A."/>
            <person name="Goldman N."/>
            <person name="Pollard K.S."/>
            <person name="Pedersen J.S."/>
            <person name="Lander E.S."/>
            <person name="Kellis M."/>
        </authorList>
    </citation>
    <scope>NUCLEOTIDE SEQUENCE [LARGE SCALE GENOMIC DNA]</scope>
    <source>
        <strain evidence="12 13">Thorbecke inbred</strain>
    </source>
</reference>
<feature type="transmembrane region" description="Helical" evidence="10">
    <location>
        <begin position="34"/>
        <end position="54"/>
    </location>
</feature>
<evidence type="ECO:0000313" key="13">
    <source>
        <dbReference type="Proteomes" id="UP000001811"/>
    </source>
</evidence>
<dbReference type="Proteomes" id="UP000001811">
    <property type="component" value="Chromosome 12"/>
</dbReference>
<evidence type="ECO:0000256" key="4">
    <source>
        <dbReference type="ARBA" id="ARBA00022989"/>
    </source>
</evidence>
<keyword evidence="7" id="KW-1015">Disulfide bond</keyword>
<organism evidence="12 13">
    <name type="scientific">Oryctolagus cuniculus</name>
    <name type="common">Rabbit</name>
    <dbReference type="NCBI Taxonomy" id="9986"/>
    <lineage>
        <taxon>Eukaryota</taxon>
        <taxon>Metazoa</taxon>
        <taxon>Chordata</taxon>
        <taxon>Craniata</taxon>
        <taxon>Vertebrata</taxon>
        <taxon>Euteleostomi</taxon>
        <taxon>Mammalia</taxon>
        <taxon>Eutheria</taxon>
        <taxon>Euarchontoglires</taxon>
        <taxon>Glires</taxon>
        <taxon>Lagomorpha</taxon>
        <taxon>Leporidae</taxon>
        <taxon>Oryctolagus</taxon>
    </lineage>
</organism>
<evidence type="ECO:0000256" key="8">
    <source>
        <dbReference type="ARBA" id="ARBA00023180"/>
    </source>
</evidence>
<dbReference type="FunFam" id="3.10.320.10:FF:000001">
    <property type="entry name" value="HLA class II histocompatibility antigen, DRB1-1 beta chain"/>
    <property type="match status" value="1"/>
</dbReference>
<evidence type="ECO:0000256" key="3">
    <source>
        <dbReference type="ARBA" id="ARBA00022859"/>
    </source>
</evidence>
<keyword evidence="3" id="KW-0391">Immunity</keyword>
<evidence type="ECO:0000256" key="10">
    <source>
        <dbReference type="SAM" id="Phobius"/>
    </source>
</evidence>
<dbReference type="SUPFAM" id="SSF54452">
    <property type="entry name" value="MHC antigen-recognition domain"/>
    <property type="match status" value="1"/>
</dbReference>
<keyword evidence="5" id="KW-1064">Adaptive immunity</keyword>
<dbReference type="GO" id="GO:0002250">
    <property type="term" value="P:adaptive immune response"/>
    <property type="evidence" value="ECO:0007669"/>
    <property type="project" value="UniProtKB-KW"/>
</dbReference>
<evidence type="ECO:0000256" key="7">
    <source>
        <dbReference type="ARBA" id="ARBA00023157"/>
    </source>
</evidence>
<dbReference type="STRING" id="9986.ENSOCUP00000046413"/>
<feature type="domain" description="MHC class II beta chain N-terminal" evidence="11">
    <location>
        <begin position="66"/>
        <end position="140"/>
    </location>
</feature>
<dbReference type="InterPro" id="IPR050160">
    <property type="entry name" value="MHC/Immunoglobulin"/>
</dbReference>
<dbReference type="AlphaFoldDB" id="A0A5F9DLF0"/>
<dbReference type="GO" id="GO:0042613">
    <property type="term" value="C:MHC class II protein complex"/>
    <property type="evidence" value="ECO:0007669"/>
    <property type="project" value="UniProtKB-KW"/>
</dbReference>
<dbReference type="SMR" id="A0A5F9DLF0"/>
<name>A0A5F9DLF0_RABIT</name>
<dbReference type="Ensembl" id="ENSOCUT00000045948.1">
    <property type="protein sequence ID" value="ENSOCUP00000046413.1"/>
    <property type="gene ID" value="ENSOCUG00000030453.1"/>
</dbReference>
<dbReference type="GeneTree" id="ENSGT00940000155371"/>
<dbReference type="Pfam" id="PF00969">
    <property type="entry name" value="MHC_II_beta"/>
    <property type="match status" value="1"/>
</dbReference>
<dbReference type="Gene3D" id="3.10.320.10">
    <property type="entry name" value="Class II Histocompatibility Antigen, M Beta Chain, Chain B, domain 1"/>
    <property type="match status" value="1"/>
</dbReference>
<evidence type="ECO:0000256" key="5">
    <source>
        <dbReference type="ARBA" id="ARBA00023130"/>
    </source>
</evidence>
<dbReference type="PANTHER" id="PTHR19944">
    <property type="entry name" value="MHC CLASS II-RELATED"/>
    <property type="match status" value="1"/>
</dbReference>
<dbReference type="PANTHER" id="PTHR19944:SF99">
    <property type="entry name" value="HLA CLASS II HISTOCOMPATIBILITY ANTIGEN, DRB1 BETA CHAIN"/>
    <property type="match status" value="1"/>
</dbReference>
<dbReference type="InterPro" id="IPR000353">
    <property type="entry name" value="MHC_II_b_N"/>
</dbReference>
<evidence type="ECO:0000313" key="12">
    <source>
        <dbReference type="Ensembl" id="ENSOCUP00000046413.1"/>
    </source>
</evidence>
<dbReference type="Bgee" id="ENSOCUG00000030453">
    <property type="expression patterns" value="Expressed in blood and 8 other cell types or tissues"/>
</dbReference>
<evidence type="ECO:0000259" key="11">
    <source>
        <dbReference type="SMART" id="SM00921"/>
    </source>
</evidence>
<keyword evidence="9" id="KW-0491">MHC II</keyword>
<proteinExistence type="predicted"/>
<dbReference type="InterPro" id="IPR011162">
    <property type="entry name" value="MHC_I/II-like_Ag-recog"/>
</dbReference>
<accession>A0A5F9DLF0</accession>
<keyword evidence="8" id="KW-0325">Glycoprotein</keyword>
<keyword evidence="6 10" id="KW-0472">Membrane</keyword>